<evidence type="ECO:0000256" key="2">
    <source>
        <dbReference type="ARBA" id="ARBA00022630"/>
    </source>
</evidence>
<evidence type="ECO:0000256" key="5">
    <source>
        <dbReference type="SAM" id="MobiDB-lite"/>
    </source>
</evidence>
<sequence length="405" mass="44233">MRFGCFISPLHPIGEDLNLLYRRDLEFVELVDSLNYEELWIGEHHSAGWGTIPSPEVFIAAAAERTRRIKFATGVTALPYHHPFMVAERALQLDHMTRGRFILGCGAGSVISDMHMFGIAPESTRERTAQALETVVDLLAGRTVTRDEGWFRLVDARLQLDPFTPGGPEVTVASAATPFGVKLAGRLGVSVLSHAAPPWGAVRSGHTLGIERLADQWRHHEEAAAEAGRQVSREDWRLVVPVHVAPTRQEAMDDIRDGWLRQRNELWIDTFGIPMSRNPMSGTKAFEATVAANGIIAGDVEDVVTAIDKLQEITGGFGTLLISCQDWAPRPAQARSLDLFARFVVPRFRGTADRLRASNDWAAANRVAMQEAGFAARTKAMAEHAPASPDAPASPADGATAPGRE</sequence>
<dbReference type="Gene3D" id="3.20.20.30">
    <property type="entry name" value="Luciferase-like domain"/>
    <property type="match status" value="1"/>
</dbReference>
<dbReference type="EC" id="1.-.-.-" evidence="7"/>
<accession>A0ABW6GG85</accession>
<dbReference type="InterPro" id="IPR036661">
    <property type="entry name" value="Luciferase-like_sf"/>
</dbReference>
<keyword evidence="8" id="KW-1185">Reference proteome</keyword>
<comment type="similarity">
    <text evidence="1">Belongs to the bacterial luciferase oxidoreductase family.</text>
</comment>
<name>A0ABW6GG85_9ACTN</name>
<dbReference type="InterPro" id="IPR050766">
    <property type="entry name" value="Bact_Lucif_Oxidored"/>
</dbReference>
<feature type="domain" description="Luciferase-like" evidence="6">
    <location>
        <begin position="1"/>
        <end position="313"/>
    </location>
</feature>
<evidence type="ECO:0000256" key="1">
    <source>
        <dbReference type="ARBA" id="ARBA00010426"/>
    </source>
</evidence>
<comment type="caution">
    <text evidence="7">The sequence shown here is derived from an EMBL/GenBank/DDBJ whole genome shotgun (WGS) entry which is preliminary data.</text>
</comment>
<evidence type="ECO:0000256" key="3">
    <source>
        <dbReference type="ARBA" id="ARBA00023002"/>
    </source>
</evidence>
<dbReference type="EMBL" id="JBHYPX010000009">
    <property type="protein sequence ID" value="MFE1351751.1"/>
    <property type="molecule type" value="Genomic_DNA"/>
</dbReference>
<evidence type="ECO:0000313" key="8">
    <source>
        <dbReference type="Proteomes" id="UP001599542"/>
    </source>
</evidence>
<evidence type="ECO:0000313" key="7">
    <source>
        <dbReference type="EMBL" id="MFE1351751.1"/>
    </source>
</evidence>
<dbReference type="PANTHER" id="PTHR30137:SF16">
    <property type="entry name" value="BLL0895 PROTEIN"/>
    <property type="match status" value="1"/>
</dbReference>
<evidence type="ECO:0000259" key="6">
    <source>
        <dbReference type="Pfam" id="PF00296"/>
    </source>
</evidence>
<dbReference type="SUPFAM" id="SSF51679">
    <property type="entry name" value="Bacterial luciferase-like"/>
    <property type="match status" value="1"/>
</dbReference>
<dbReference type="Pfam" id="PF00296">
    <property type="entry name" value="Bac_luciferase"/>
    <property type="match status" value="1"/>
</dbReference>
<dbReference type="Proteomes" id="UP001599542">
    <property type="component" value="Unassembled WGS sequence"/>
</dbReference>
<keyword evidence="3 7" id="KW-0560">Oxidoreductase</keyword>
<dbReference type="GO" id="GO:0016491">
    <property type="term" value="F:oxidoreductase activity"/>
    <property type="evidence" value="ECO:0007669"/>
    <property type="project" value="UniProtKB-KW"/>
</dbReference>
<feature type="region of interest" description="Disordered" evidence="5">
    <location>
        <begin position="378"/>
        <end position="405"/>
    </location>
</feature>
<dbReference type="InterPro" id="IPR011251">
    <property type="entry name" value="Luciferase-like_dom"/>
</dbReference>
<keyword evidence="2" id="KW-0285">Flavoprotein</keyword>
<proteinExistence type="inferred from homology"/>
<dbReference type="PANTHER" id="PTHR30137">
    <property type="entry name" value="LUCIFERASE-LIKE MONOOXYGENASE"/>
    <property type="match status" value="1"/>
</dbReference>
<protein>
    <submittedName>
        <fullName evidence="7">LLM class flavin-dependent oxidoreductase</fullName>
        <ecNumber evidence="7">1.-.-.-</ecNumber>
    </submittedName>
</protein>
<feature type="compositionally biased region" description="Low complexity" evidence="5">
    <location>
        <begin position="385"/>
        <end position="405"/>
    </location>
</feature>
<dbReference type="RefSeq" id="WP_380322232.1">
    <property type="nucleotide sequence ID" value="NZ_JBHYPW010000016.1"/>
</dbReference>
<keyword evidence="4" id="KW-0503">Monooxygenase</keyword>
<reference evidence="7 8" key="1">
    <citation type="submission" date="2024-09" db="EMBL/GenBank/DDBJ databases">
        <title>The Natural Products Discovery Center: Release of the First 8490 Sequenced Strains for Exploring Actinobacteria Biosynthetic Diversity.</title>
        <authorList>
            <person name="Kalkreuter E."/>
            <person name="Kautsar S.A."/>
            <person name="Yang D."/>
            <person name="Bader C.D."/>
            <person name="Teijaro C.N."/>
            <person name="Fluegel L."/>
            <person name="Davis C.M."/>
            <person name="Simpson J.R."/>
            <person name="Lauterbach L."/>
            <person name="Steele A.D."/>
            <person name="Gui C."/>
            <person name="Meng S."/>
            <person name="Li G."/>
            <person name="Viehrig K."/>
            <person name="Ye F."/>
            <person name="Su P."/>
            <person name="Kiefer A.F."/>
            <person name="Nichols A."/>
            <person name="Cepeda A.J."/>
            <person name="Yan W."/>
            <person name="Fan B."/>
            <person name="Jiang Y."/>
            <person name="Adhikari A."/>
            <person name="Zheng C.-J."/>
            <person name="Schuster L."/>
            <person name="Cowan T.M."/>
            <person name="Smanski M.J."/>
            <person name="Chevrette M.G."/>
            <person name="De Carvalho L.P.S."/>
            <person name="Shen B."/>
        </authorList>
    </citation>
    <scope>NUCLEOTIDE SEQUENCE [LARGE SCALE GENOMIC DNA]</scope>
    <source>
        <strain evidence="7 8">NPDC058753</strain>
    </source>
</reference>
<organism evidence="7 8">
    <name type="scientific">Kitasatospora phosalacinea</name>
    <dbReference type="NCBI Taxonomy" id="2065"/>
    <lineage>
        <taxon>Bacteria</taxon>
        <taxon>Bacillati</taxon>
        <taxon>Actinomycetota</taxon>
        <taxon>Actinomycetes</taxon>
        <taxon>Kitasatosporales</taxon>
        <taxon>Streptomycetaceae</taxon>
        <taxon>Kitasatospora</taxon>
    </lineage>
</organism>
<gene>
    <name evidence="7" type="ORF">ACFW6T_07140</name>
</gene>
<evidence type="ECO:0000256" key="4">
    <source>
        <dbReference type="ARBA" id="ARBA00023033"/>
    </source>
</evidence>